<dbReference type="OrthoDB" id="37397at2759"/>
<reference evidence="6" key="1">
    <citation type="journal article" date="2021" name="Sci. Rep.">
        <title>Diploid genomic architecture of Nitzschia inconspicua, an elite biomass production diatom.</title>
        <authorList>
            <person name="Oliver A."/>
            <person name="Podell S."/>
            <person name="Pinowska A."/>
            <person name="Traller J.C."/>
            <person name="Smith S.R."/>
            <person name="McClure R."/>
            <person name="Beliaev A."/>
            <person name="Bohutskyi P."/>
            <person name="Hill E.A."/>
            <person name="Rabines A."/>
            <person name="Zheng H."/>
            <person name="Allen L.Z."/>
            <person name="Kuo A."/>
            <person name="Grigoriev I.V."/>
            <person name="Allen A.E."/>
            <person name="Hazlebeck D."/>
            <person name="Allen E.E."/>
        </authorList>
    </citation>
    <scope>NUCLEOTIDE SEQUENCE</scope>
    <source>
        <strain evidence="6">Hildebrandi</strain>
    </source>
</reference>
<dbReference type="GO" id="GO:0051015">
    <property type="term" value="F:actin filament binding"/>
    <property type="evidence" value="ECO:0007669"/>
    <property type="project" value="TreeGrafter"/>
</dbReference>
<evidence type="ECO:0000256" key="1">
    <source>
        <dbReference type="ARBA" id="ARBA00022741"/>
    </source>
</evidence>
<name>A0A9K3KG38_9STRA</name>
<dbReference type="SMART" id="SM00242">
    <property type="entry name" value="MYSc"/>
    <property type="match status" value="1"/>
</dbReference>
<dbReference type="CDD" id="cd00124">
    <property type="entry name" value="MYSc"/>
    <property type="match status" value="1"/>
</dbReference>
<protein>
    <submittedName>
        <fullName evidence="6">Myosin head motor domain containing protein</fullName>
    </submittedName>
</protein>
<evidence type="ECO:0000313" key="6">
    <source>
        <dbReference type="EMBL" id="KAG7343052.1"/>
    </source>
</evidence>
<proteinExistence type="inferred from homology"/>
<feature type="binding site" evidence="3">
    <location>
        <begin position="204"/>
        <end position="211"/>
    </location>
    <ligand>
        <name>ATP</name>
        <dbReference type="ChEBI" id="CHEBI:30616"/>
    </ligand>
</feature>
<dbReference type="InterPro" id="IPR001609">
    <property type="entry name" value="Myosin_head_motor_dom-like"/>
</dbReference>
<keyword evidence="2 3" id="KW-0067">ATP-binding</keyword>
<comment type="caution">
    <text evidence="6">The sequence shown here is derived from an EMBL/GenBank/DDBJ whole genome shotgun (WGS) entry which is preliminary data.</text>
</comment>
<evidence type="ECO:0000313" key="7">
    <source>
        <dbReference type="Proteomes" id="UP000693970"/>
    </source>
</evidence>
<dbReference type="GO" id="GO:0005737">
    <property type="term" value="C:cytoplasm"/>
    <property type="evidence" value="ECO:0007669"/>
    <property type="project" value="TreeGrafter"/>
</dbReference>
<dbReference type="PANTHER" id="PTHR13140:SF706">
    <property type="entry name" value="DILUTE CLASS UNCONVENTIONAL MYOSIN, ISOFORM C"/>
    <property type="match status" value="1"/>
</dbReference>
<dbReference type="GO" id="GO:0016459">
    <property type="term" value="C:myosin complex"/>
    <property type="evidence" value="ECO:0007669"/>
    <property type="project" value="UniProtKB-KW"/>
</dbReference>
<dbReference type="PANTHER" id="PTHR13140">
    <property type="entry name" value="MYOSIN"/>
    <property type="match status" value="1"/>
</dbReference>
<dbReference type="EMBL" id="JAGRRH010000024">
    <property type="protein sequence ID" value="KAG7343052.1"/>
    <property type="molecule type" value="Genomic_DNA"/>
</dbReference>
<gene>
    <name evidence="6" type="ORF">IV203_020997</name>
</gene>
<dbReference type="GO" id="GO:0016020">
    <property type="term" value="C:membrane"/>
    <property type="evidence" value="ECO:0007669"/>
    <property type="project" value="TreeGrafter"/>
</dbReference>
<dbReference type="PROSITE" id="PS50096">
    <property type="entry name" value="IQ"/>
    <property type="match status" value="1"/>
</dbReference>
<evidence type="ECO:0000256" key="2">
    <source>
        <dbReference type="ARBA" id="ARBA00022840"/>
    </source>
</evidence>
<accession>A0A9K3KG38</accession>
<feature type="compositionally biased region" description="Basic and acidic residues" evidence="4">
    <location>
        <begin position="896"/>
        <end position="978"/>
    </location>
</feature>
<dbReference type="Proteomes" id="UP000693970">
    <property type="component" value="Unassembled WGS sequence"/>
</dbReference>
<organism evidence="6 7">
    <name type="scientific">Nitzschia inconspicua</name>
    <dbReference type="NCBI Taxonomy" id="303405"/>
    <lineage>
        <taxon>Eukaryota</taxon>
        <taxon>Sar</taxon>
        <taxon>Stramenopiles</taxon>
        <taxon>Ochrophyta</taxon>
        <taxon>Bacillariophyta</taxon>
        <taxon>Bacillariophyceae</taxon>
        <taxon>Bacillariophycidae</taxon>
        <taxon>Bacillariales</taxon>
        <taxon>Bacillariaceae</taxon>
        <taxon>Nitzschia</taxon>
    </lineage>
</organism>
<dbReference type="AlphaFoldDB" id="A0A9K3KG38"/>
<reference evidence="6" key="2">
    <citation type="submission" date="2021-04" db="EMBL/GenBank/DDBJ databases">
        <authorList>
            <person name="Podell S."/>
        </authorList>
    </citation>
    <scope>NUCLEOTIDE SEQUENCE</scope>
    <source>
        <strain evidence="6">Hildebrandi</strain>
    </source>
</reference>
<evidence type="ECO:0000256" key="3">
    <source>
        <dbReference type="PROSITE-ProRule" id="PRU00782"/>
    </source>
</evidence>
<keyword evidence="3" id="KW-0518">Myosin</keyword>
<feature type="region of interest" description="Disordered" evidence="4">
    <location>
        <begin position="894"/>
        <end position="978"/>
    </location>
</feature>
<dbReference type="GO" id="GO:0000146">
    <property type="term" value="F:microfilament motor activity"/>
    <property type="evidence" value="ECO:0007669"/>
    <property type="project" value="TreeGrafter"/>
</dbReference>
<feature type="domain" description="Myosin motor" evidence="5">
    <location>
        <begin position="101"/>
        <end position="846"/>
    </location>
</feature>
<keyword evidence="3" id="KW-0009">Actin-binding</keyword>
<dbReference type="GO" id="GO:0005524">
    <property type="term" value="F:ATP binding"/>
    <property type="evidence" value="ECO:0007669"/>
    <property type="project" value="UniProtKB-UniRule"/>
</dbReference>
<keyword evidence="1 3" id="KW-0547">Nucleotide-binding</keyword>
<keyword evidence="3" id="KW-0505">Motor protein</keyword>
<feature type="region of interest" description="Actin-binding" evidence="3">
    <location>
        <begin position="706"/>
        <end position="728"/>
    </location>
</feature>
<dbReference type="Pfam" id="PF00063">
    <property type="entry name" value="Myosin_head"/>
    <property type="match status" value="1"/>
</dbReference>
<dbReference type="PROSITE" id="PS51456">
    <property type="entry name" value="MYOSIN_MOTOR"/>
    <property type="match status" value="1"/>
</dbReference>
<evidence type="ECO:0000256" key="4">
    <source>
        <dbReference type="SAM" id="MobiDB-lite"/>
    </source>
</evidence>
<sequence>MLVPPSFHIPLSETNAKVKMGGKKGAFVYLKDPELAWLPAKLKRSSGNVADVEIPQYADEQSTVCDGGKTAKNWIEAEVDLSDYNKGVLPMQNVDESGNLRKFADMVELPFLHEAGILYNLKARHMDCKPYTRTGDIIIAVNPFQWFKEIYTEKVRATYSNKLVWEEHEGDARKLVEPHVYEVSALSYKGLAFGGKDQSILVSGESGAGKTETVKIAMNHIASVQRGKTSNSSDSFSDPVVNKVLESNPLLEAFGNAKTRRNDNSSRFGKYTQLQFDQGDKSLSQFASKDSVKCTLAGSKCDVYLLEKNRITTHDTAERTYHIFYQLIAAPDSEKASFWSGLKGTTNESFRYVGATDTDTIEGMKDSEHFKKTTEVLNTIKISGEKLHTLFRAISIVLQLGNCSFMKDPQNDDKSIVRDKKEFGALADCMGVTEQDLIDCLTERTMKTRTETYKVPLNADASQEAADAFAQEIYSRTFLWLVRAVNDATCAEFNYNGGGGSDFGIIGLLDIFGFESFVRNRFEQLCINYCNEKLQAKFTEDIFRSVQEEYEFEGIPLDEIKYDDNTDVLDLIEGKAGLLNMLNEECVRPKGTDEAFVQKALAANKKSPCLIQSKLNRKEFGIHHYAGKVMYDSEGFVFSNQDTLPTDLSDCALKSPNEILAKHMNNDKCSNIDEKEVDTSSKRGAPKRAKSNLVAPTVWTKYKGQLIKLMAMLKQTNSRYIRCIKPNTFKKPYIMQHLSAIEQLRCAGVVAAVTLSRSAFPNRLENKTVRFKFSNMWDRTKFPSKSNPNMEPMEKNSLDCDALLSCALKSMEYKDSDGKIVKAFVVGKTRSYFRMGALEFLESNRTKEMGSNVVSIQRYIRGWFIRKDHKEGDTKKRKAIERIQKWYSKTTQQIADAEKSKKAAAERKKKEERERKAREKAEAKAKAAREARLAKEKAEREARIAREKAEEEERERKEREAAAKRKKNEEEARDKFMKEKEKKIKKYKKDVKSLEKELDDKDKRWNMEIDELEAECEKYEKERDDVLEQIALEEAKLAAVPQLSDKEKKKLEDSAEIIGYLRKENKKLRSSTTQLRKDFDTMQENNKRLLEANAYAGASFEALNEASKKNNSNNSKLMQNLDKYKKQNQKLKEDLRMRQGYYDAEAQIRVNYQKSMAQIMEMIQDQCDDAQLTEDILVLALECESEAKSELAAAEANKY</sequence>
<keyword evidence="7" id="KW-1185">Reference proteome</keyword>
<evidence type="ECO:0000259" key="5">
    <source>
        <dbReference type="PROSITE" id="PS51456"/>
    </source>
</evidence>
<comment type="similarity">
    <text evidence="3">Belongs to the TRAFAC class myosin-kinesin ATPase superfamily. Myosin family.</text>
</comment>
<dbReference type="GO" id="GO:0007015">
    <property type="term" value="P:actin filament organization"/>
    <property type="evidence" value="ECO:0007669"/>
    <property type="project" value="TreeGrafter"/>
</dbReference>